<accession>A0A3E0H6S4</accession>
<evidence type="ECO:0000256" key="6">
    <source>
        <dbReference type="SAM" id="Phobius"/>
    </source>
</evidence>
<feature type="transmembrane region" description="Helical" evidence="6">
    <location>
        <begin position="401"/>
        <end position="422"/>
    </location>
</feature>
<evidence type="ECO:0000313" key="8">
    <source>
        <dbReference type="Proteomes" id="UP000256269"/>
    </source>
</evidence>
<feature type="transmembrane region" description="Helical" evidence="6">
    <location>
        <begin position="367"/>
        <end position="389"/>
    </location>
</feature>
<evidence type="ECO:0000256" key="5">
    <source>
        <dbReference type="ARBA" id="ARBA00023136"/>
    </source>
</evidence>
<evidence type="ECO:0000256" key="2">
    <source>
        <dbReference type="ARBA" id="ARBA00022475"/>
    </source>
</evidence>
<dbReference type="AlphaFoldDB" id="A0A3E0H6S4"/>
<dbReference type="PANTHER" id="PTHR42770:SF7">
    <property type="entry name" value="MEMBRANE PROTEIN"/>
    <property type="match status" value="1"/>
</dbReference>
<feature type="transmembrane region" description="Helical" evidence="6">
    <location>
        <begin position="295"/>
        <end position="321"/>
    </location>
</feature>
<evidence type="ECO:0000313" key="7">
    <source>
        <dbReference type="EMBL" id="REH39181.1"/>
    </source>
</evidence>
<dbReference type="Gene3D" id="1.20.1740.10">
    <property type="entry name" value="Amino acid/polyamine transporter I"/>
    <property type="match status" value="1"/>
</dbReference>
<keyword evidence="8" id="KW-1185">Reference proteome</keyword>
<feature type="transmembrane region" description="Helical" evidence="6">
    <location>
        <begin position="341"/>
        <end position="361"/>
    </location>
</feature>
<dbReference type="OrthoDB" id="9762947at2"/>
<feature type="transmembrane region" description="Helical" evidence="6">
    <location>
        <begin position="203"/>
        <end position="224"/>
    </location>
</feature>
<feature type="transmembrane region" description="Helical" evidence="6">
    <location>
        <begin position="51"/>
        <end position="75"/>
    </location>
</feature>
<evidence type="ECO:0000256" key="4">
    <source>
        <dbReference type="ARBA" id="ARBA00022989"/>
    </source>
</evidence>
<dbReference type="GO" id="GO:0022857">
    <property type="term" value="F:transmembrane transporter activity"/>
    <property type="evidence" value="ECO:0007669"/>
    <property type="project" value="InterPro"/>
</dbReference>
<comment type="caution">
    <text evidence="7">The sequence shown here is derived from an EMBL/GenBank/DDBJ whole genome shotgun (WGS) entry which is preliminary data.</text>
</comment>
<dbReference type="PANTHER" id="PTHR42770">
    <property type="entry name" value="AMINO ACID TRANSPORTER-RELATED"/>
    <property type="match status" value="1"/>
</dbReference>
<evidence type="ECO:0000256" key="1">
    <source>
        <dbReference type="ARBA" id="ARBA00004651"/>
    </source>
</evidence>
<dbReference type="RefSeq" id="WP_147328726.1">
    <property type="nucleotide sequence ID" value="NZ_CP144375.1"/>
</dbReference>
<evidence type="ECO:0000256" key="3">
    <source>
        <dbReference type="ARBA" id="ARBA00022692"/>
    </source>
</evidence>
<reference evidence="7 8" key="1">
    <citation type="submission" date="2018-08" db="EMBL/GenBank/DDBJ databases">
        <title>Genomic Encyclopedia of Archaeal and Bacterial Type Strains, Phase II (KMG-II): from individual species to whole genera.</title>
        <authorList>
            <person name="Goeker M."/>
        </authorList>
    </citation>
    <scope>NUCLEOTIDE SEQUENCE [LARGE SCALE GENOMIC DNA]</scope>
    <source>
        <strain evidence="7 8">DSM 45791</strain>
    </source>
</reference>
<name>A0A3E0H6S4_9PSEU</name>
<dbReference type="Proteomes" id="UP000256269">
    <property type="component" value="Unassembled WGS sequence"/>
</dbReference>
<feature type="transmembrane region" description="Helical" evidence="6">
    <location>
        <begin position="130"/>
        <end position="151"/>
    </location>
</feature>
<comment type="subcellular location">
    <subcellularLocation>
        <location evidence="1">Cell membrane</location>
        <topology evidence="1">Multi-pass membrane protein</topology>
    </subcellularLocation>
</comment>
<proteinExistence type="predicted"/>
<dbReference type="InterPro" id="IPR050367">
    <property type="entry name" value="APC_superfamily"/>
</dbReference>
<keyword evidence="5 6" id="KW-0472">Membrane</keyword>
<dbReference type="EMBL" id="QUNO01000013">
    <property type="protein sequence ID" value="REH39181.1"/>
    <property type="molecule type" value="Genomic_DNA"/>
</dbReference>
<feature type="transmembrane region" description="Helical" evidence="6">
    <location>
        <begin position="428"/>
        <end position="449"/>
    </location>
</feature>
<dbReference type="Pfam" id="PF13520">
    <property type="entry name" value="AA_permease_2"/>
    <property type="match status" value="1"/>
</dbReference>
<keyword evidence="2" id="KW-1003">Cell membrane</keyword>
<dbReference type="GO" id="GO:0005886">
    <property type="term" value="C:plasma membrane"/>
    <property type="evidence" value="ECO:0007669"/>
    <property type="project" value="UniProtKB-SubCell"/>
</dbReference>
<feature type="transmembrane region" description="Helical" evidence="6">
    <location>
        <begin position="23"/>
        <end position="45"/>
    </location>
</feature>
<keyword evidence="3 6" id="KW-0812">Transmembrane</keyword>
<keyword evidence="4 6" id="KW-1133">Transmembrane helix</keyword>
<sequence>MSTNENAVSLFPGRSRLPVTSSWWASVLIATGGALMVVVSLGAMAGDIGTVSIWVWIGTAVIGGLQCALVAELAARFPERAGGTAQFAFRAVPNGSPTLGALSAWCYWFAWTPGIAVNLILAATYLRDLLWPGVNPVVLALVIGAALYMITAMGLKLSTAVNAGLALVAVAVLVIILVGPLLHPAAFDVARLAPALPAAAPQTFGGVTALLLKWGFVATWSSYAAEMASTVCAEIRKPERYMGRVMSLSAIICLVAFAAVPVALFGLVGLTGIEADPLEAFASAGGALLGPAGKLIVGLGLAAVLVLGAETFVIGSSRTVYQMAQDGHLPTFFARINRRGAPVGSIALDATVITIMLVVFGTDVVNVVAAANFGYLIVFVLLPIAYLVLRRRPEGRAGSFRLPRAAAALAIVLAVFNLVLLVFGGLQWGASVTLIGLGVSLVIIPVSLLTRRRRARVVPVAAPVAASTR</sequence>
<feature type="transmembrane region" description="Helical" evidence="6">
    <location>
        <begin position="245"/>
        <end position="268"/>
    </location>
</feature>
<organism evidence="7 8">
    <name type="scientific">Kutzneria buriramensis</name>
    <dbReference type="NCBI Taxonomy" id="1045776"/>
    <lineage>
        <taxon>Bacteria</taxon>
        <taxon>Bacillati</taxon>
        <taxon>Actinomycetota</taxon>
        <taxon>Actinomycetes</taxon>
        <taxon>Pseudonocardiales</taxon>
        <taxon>Pseudonocardiaceae</taxon>
        <taxon>Kutzneria</taxon>
    </lineage>
</organism>
<dbReference type="InterPro" id="IPR002293">
    <property type="entry name" value="AA/rel_permease1"/>
</dbReference>
<protein>
    <submittedName>
        <fullName evidence="7">Amino acid transporter</fullName>
    </submittedName>
</protein>
<dbReference type="PIRSF" id="PIRSF006060">
    <property type="entry name" value="AA_transporter"/>
    <property type="match status" value="1"/>
</dbReference>
<feature type="transmembrane region" description="Helical" evidence="6">
    <location>
        <begin position="163"/>
        <end position="183"/>
    </location>
</feature>
<gene>
    <name evidence="7" type="ORF">BCF44_11336</name>
</gene>